<comment type="caution">
    <text evidence="1">The sequence shown here is derived from an EMBL/GenBank/DDBJ whole genome shotgun (WGS) entry which is preliminary data.</text>
</comment>
<keyword evidence="2" id="KW-1185">Reference proteome</keyword>
<dbReference type="AlphaFoldDB" id="A0AAD6VG40"/>
<evidence type="ECO:0000313" key="1">
    <source>
        <dbReference type="EMBL" id="KAJ7211682.1"/>
    </source>
</evidence>
<dbReference type="Proteomes" id="UP001219525">
    <property type="component" value="Unassembled WGS sequence"/>
</dbReference>
<accession>A0AAD6VG40</accession>
<name>A0AAD6VG40_9AGAR</name>
<protein>
    <submittedName>
        <fullName evidence="1">Uncharacterized protein</fullName>
    </submittedName>
</protein>
<organism evidence="1 2">
    <name type="scientific">Mycena pura</name>
    <dbReference type="NCBI Taxonomy" id="153505"/>
    <lineage>
        <taxon>Eukaryota</taxon>
        <taxon>Fungi</taxon>
        <taxon>Dikarya</taxon>
        <taxon>Basidiomycota</taxon>
        <taxon>Agaricomycotina</taxon>
        <taxon>Agaricomycetes</taxon>
        <taxon>Agaricomycetidae</taxon>
        <taxon>Agaricales</taxon>
        <taxon>Marasmiineae</taxon>
        <taxon>Mycenaceae</taxon>
        <taxon>Mycena</taxon>
    </lineage>
</organism>
<sequence length="301" mass="33737">MKQPAHLRQGRSGTRAHCAWWQLNGIQRLNYKSEAVWTISLANSSSDLHKFIWEVCSETEAMVPFKACTTGTTDKFGPQIEVVSEKDNTSNNQVQSNQINIVAIKLTSYQINIVSKFCDRLEYHLTTAIKLRCTIIPQLPKDLAEFQATQYLCTTWYLGTTTTGLSTIIPQLPGIEKTWQNSGPPNTAVPHTIIPQLPGTEKTWQNSGPPSTAVPHTIIPQLPGTEKTWQNSGPPNTAVPHCQELKRLGRIPGHPIPLYHRIEKTWQNSGPPNTAVPQLVPVVSGYHNYWFEYQYTTAARD</sequence>
<gene>
    <name evidence="1" type="ORF">GGX14DRAFT_394003</name>
</gene>
<reference evidence="1" key="1">
    <citation type="submission" date="2023-03" db="EMBL/GenBank/DDBJ databases">
        <title>Massive genome expansion in bonnet fungi (Mycena s.s.) driven by repeated elements and novel gene families across ecological guilds.</title>
        <authorList>
            <consortium name="Lawrence Berkeley National Laboratory"/>
            <person name="Harder C.B."/>
            <person name="Miyauchi S."/>
            <person name="Viragh M."/>
            <person name="Kuo A."/>
            <person name="Thoen E."/>
            <person name="Andreopoulos B."/>
            <person name="Lu D."/>
            <person name="Skrede I."/>
            <person name="Drula E."/>
            <person name="Henrissat B."/>
            <person name="Morin E."/>
            <person name="Kohler A."/>
            <person name="Barry K."/>
            <person name="LaButti K."/>
            <person name="Morin E."/>
            <person name="Salamov A."/>
            <person name="Lipzen A."/>
            <person name="Mereny Z."/>
            <person name="Hegedus B."/>
            <person name="Baldrian P."/>
            <person name="Stursova M."/>
            <person name="Weitz H."/>
            <person name="Taylor A."/>
            <person name="Grigoriev I.V."/>
            <person name="Nagy L.G."/>
            <person name="Martin F."/>
            <person name="Kauserud H."/>
        </authorList>
    </citation>
    <scope>NUCLEOTIDE SEQUENCE</scope>
    <source>
        <strain evidence="1">9144</strain>
    </source>
</reference>
<proteinExistence type="predicted"/>
<evidence type="ECO:0000313" key="2">
    <source>
        <dbReference type="Proteomes" id="UP001219525"/>
    </source>
</evidence>
<dbReference type="EMBL" id="JARJCW010000025">
    <property type="protein sequence ID" value="KAJ7211682.1"/>
    <property type="molecule type" value="Genomic_DNA"/>
</dbReference>